<protein>
    <submittedName>
        <fullName evidence="2">Uncharacterized protein</fullName>
    </submittedName>
</protein>
<proteinExistence type="predicted"/>
<evidence type="ECO:0000313" key="2">
    <source>
        <dbReference type="EMBL" id="OCT97002.1"/>
    </source>
</evidence>
<reference evidence="3" key="1">
    <citation type="journal article" date="2016" name="Nature">
        <title>Genome evolution in the allotetraploid frog Xenopus laevis.</title>
        <authorList>
            <person name="Session A.M."/>
            <person name="Uno Y."/>
            <person name="Kwon T."/>
            <person name="Chapman J.A."/>
            <person name="Toyoda A."/>
            <person name="Takahashi S."/>
            <person name="Fukui A."/>
            <person name="Hikosaka A."/>
            <person name="Suzuki A."/>
            <person name="Kondo M."/>
            <person name="van Heeringen S.J."/>
            <person name="Quigley I."/>
            <person name="Heinz S."/>
            <person name="Ogino H."/>
            <person name="Ochi H."/>
            <person name="Hellsten U."/>
            <person name="Lyons J.B."/>
            <person name="Simakov O."/>
            <person name="Putnam N."/>
            <person name="Stites J."/>
            <person name="Kuroki Y."/>
            <person name="Tanaka T."/>
            <person name="Michiue T."/>
            <person name="Watanabe M."/>
            <person name="Bogdanovic O."/>
            <person name="Lister R."/>
            <person name="Georgiou G."/>
            <person name="Paranjpe S.S."/>
            <person name="van Kruijsbergen I."/>
            <person name="Shu S."/>
            <person name="Carlson J."/>
            <person name="Kinoshita T."/>
            <person name="Ohta Y."/>
            <person name="Mawaribuchi S."/>
            <person name="Jenkins J."/>
            <person name="Grimwood J."/>
            <person name="Schmutz J."/>
            <person name="Mitros T."/>
            <person name="Mozaffari S.V."/>
            <person name="Suzuki Y."/>
            <person name="Haramoto Y."/>
            <person name="Yamamoto T.S."/>
            <person name="Takagi C."/>
            <person name="Heald R."/>
            <person name="Miller K."/>
            <person name="Haudenschild C."/>
            <person name="Kitzman J."/>
            <person name="Nakayama T."/>
            <person name="Izutsu Y."/>
            <person name="Robert J."/>
            <person name="Fortriede J."/>
            <person name="Burns K."/>
            <person name="Lotay V."/>
            <person name="Karimi K."/>
            <person name="Yasuoka Y."/>
            <person name="Dichmann D.S."/>
            <person name="Flajnik M.F."/>
            <person name="Houston D.W."/>
            <person name="Shendure J."/>
            <person name="DuPasquier L."/>
            <person name="Vize P.D."/>
            <person name="Zorn A.M."/>
            <person name="Ito M."/>
            <person name="Marcotte E.M."/>
            <person name="Wallingford J.B."/>
            <person name="Ito Y."/>
            <person name="Asashima M."/>
            <person name="Ueno N."/>
            <person name="Matsuda Y."/>
            <person name="Veenstra G.J."/>
            <person name="Fujiyama A."/>
            <person name="Harland R.M."/>
            <person name="Taira M."/>
            <person name="Rokhsar D.S."/>
        </authorList>
    </citation>
    <scope>NUCLEOTIDE SEQUENCE [LARGE SCALE GENOMIC DNA]</scope>
    <source>
        <strain evidence="3">J</strain>
    </source>
</reference>
<evidence type="ECO:0000313" key="3">
    <source>
        <dbReference type="Proteomes" id="UP000694892"/>
    </source>
</evidence>
<dbReference type="Proteomes" id="UP000694892">
    <property type="component" value="Chromosome 1S"/>
</dbReference>
<evidence type="ECO:0000256" key="1">
    <source>
        <dbReference type="SAM" id="Phobius"/>
    </source>
</evidence>
<dbReference type="AlphaFoldDB" id="A0A974DUD6"/>
<name>A0A974DUD6_XENLA</name>
<dbReference type="EMBL" id="CM004467">
    <property type="protein sequence ID" value="OCT97002.1"/>
    <property type="molecule type" value="Genomic_DNA"/>
</dbReference>
<sequence length="101" mass="11231">MGNKHISENICPINTVICNSDCRCLLPLALTNICFLLLLLYLPGVLNRARSISKPFWLCAFCLESSLCPRRALYYMTMKIFIHPGHGISSIGKSKTTGLAE</sequence>
<accession>A0A974DUD6</accession>
<feature type="transmembrane region" description="Helical" evidence="1">
    <location>
        <begin position="25"/>
        <end position="46"/>
    </location>
</feature>
<gene>
    <name evidence="2" type="ORF">XELAEV_18009223mg</name>
</gene>
<keyword evidence="1" id="KW-1133">Transmembrane helix</keyword>
<keyword evidence="1" id="KW-0472">Membrane</keyword>
<organism evidence="2 3">
    <name type="scientific">Xenopus laevis</name>
    <name type="common">African clawed frog</name>
    <dbReference type="NCBI Taxonomy" id="8355"/>
    <lineage>
        <taxon>Eukaryota</taxon>
        <taxon>Metazoa</taxon>
        <taxon>Chordata</taxon>
        <taxon>Craniata</taxon>
        <taxon>Vertebrata</taxon>
        <taxon>Euteleostomi</taxon>
        <taxon>Amphibia</taxon>
        <taxon>Batrachia</taxon>
        <taxon>Anura</taxon>
        <taxon>Pipoidea</taxon>
        <taxon>Pipidae</taxon>
        <taxon>Xenopodinae</taxon>
        <taxon>Xenopus</taxon>
        <taxon>Xenopus</taxon>
    </lineage>
</organism>
<keyword evidence="1" id="KW-0812">Transmembrane</keyword>